<name>A0A9P6SQ82_9FUNG</name>
<organism evidence="2 3">
    <name type="scientific">Entomortierella chlamydospora</name>
    <dbReference type="NCBI Taxonomy" id="101097"/>
    <lineage>
        <taxon>Eukaryota</taxon>
        <taxon>Fungi</taxon>
        <taxon>Fungi incertae sedis</taxon>
        <taxon>Mucoromycota</taxon>
        <taxon>Mortierellomycotina</taxon>
        <taxon>Mortierellomycetes</taxon>
        <taxon>Mortierellales</taxon>
        <taxon>Mortierellaceae</taxon>
        <taxon>Entomortierella</taxon>
    </lineage>
</organism>
<evidence type="ECO:0000313" key="2">
    <source>
        <dbReference type="EMBL" id="KAF9991443.1"/>
    </source>
</evidence>
<keyword evidence="3" id="KW-1185">Reference proteome</keyword>
<gene>
    <name evidence="2" type="ORF">BGZ80_009126</name>
</gene>
<dbReference type="Gene3D" id="3.40.50.980">
    <property type="match status" value="1"/>
</dbReference>
<feature type="domain" description="AMP-dependent synthetase/ligase" evidence="1">
    <location>
        <begin position="2"/>
        <end position="120"/>
    </location>
</feature>
<sequence>MTHTFSFDVSVWEIWGALRHGGKLIIPSFRTTQSPDDLYRLICDHGVTVLNMTPSALRPLIRSQTETGQHDQLRFIILAGEALEPATLQSWYATRSSNLPQVVNMYGTTETTVHATYHAVVAEDCSLVVSPIG</sequence>
<proteinExistence type="predicted"/>
<dbReference type="Pfam" id="PF00501">
    <property type="entry name" value="AMP-binding"/>
    <property type="match status" value="1"/>
</dbReference>
<comment type="caution">
    <text evidence="2">The sequence shown here is derived from an EMBL/GenBank/DDBJ whole genome shotgun (WGS) entry which is preliminary data.</text>
</comment>
<dbReference type="InterPro" id="IPR000873">
    <property type="entry name" value="AMP-dep_synth/lig_dom"/>
</dbReference>
<dbReference type="GO" id="GO:0044550">
    <property type="term" value="P:secondary metabolite biosynthetic process"/>
    <property type="evidence" value="ECO:0007669"/>
    <property type="project" value="TreeGrafter"/>
</dbReference>
<reference evidence="2" key="1">
    <citation type="journal article" date="2020" name="Fungal Divers.">
        <title>Resolving the Mortierellaceae phylogeny through synthesis of multi-gene phylogenetics and phylogenomics.</title>
        <authorList>
            <person name="Vandepol N."/>
            <person name="Liber J."/>
            <person name="Desiro A."/>
            <person name="Na H."/>
            <person name="Kennedy M."/>
            <person name="Barry K."/>
            <person name="Grigoriev I.V."/>
            <person name="Miller A.N."/>
            <person name="O'Donnell K."/>
            <person name="Stajich J.E."/>
            <person name="Bonito G."/>
        </authorList>
    </citation>
    <scope>NUCLEOTIDE SEQUENCE</scope>
    <source>
        <strain evidence="2">NRRL 2769</strain>
    </source>
</reference>
<protein>
    <recommendedName>
        <fullName evidence="1">AMP-dependent synthetase/ligase domain-containing protein</fullName>
    </recommendedName>
</protein>
<dbReference type="SUPFAM" id="SSF56801">
    <property type="entry name" value="Acetyl-CoA synthetase-like"/>
    <property type="match status" value="1"/>
</dbReference>
<evidence type="ECO:0000313" key="3">
    <source>
        <dbReference type="Proteomes" id="UP000703661"/>
    </source>
</evidence>
<dbReference type="AlphaFoldDB" id="A0A9P6SQ82"/>
<evidence type="ECO:0000259" key="1">
    <source>
        <dbReference type="Pfam" id="PF00501"/>
    </source>
</evidence>
<dbReference type="EMBL" id="JAAAID010005217">
    <property type="protein sequence ID" value="KAF9991443.1"/>
    <property type="molecule type" value="Genomic_DNA"/>
</dbReference>
<feature type="non-terminal residue" evidence="2">
    <location>
        <position position="133"/>
    </location>
</feature>
<dbReference type="GO" id="GO:0043041">
    <property type="term" value="P:amino acid activation for nonribosomal peptide biosynthetic process"/>
    <property type="evidence" value="ECO:0007669"/>
    <property type="project" value="TreeGrafter"/>
</dbReference>
<dbReference type="GO" id="GO:0031177">
    <property type="term" value="F:phosphopantetheine binding"/>
    <property type="evidence" value="ECO:0007669"/>
    <property type="project" value="TreeGrafter"/>
</dbReference>
<dbReference type="PANTHER" id="PTHR45527">
    <property type="entry name" value="NONRIBOSOMAL PEPTIDE SYNTHETASE"/>
    <property type="match status" value="1"/>
</dbReference>
<dbReference type="GO" id="GO:0005829">
    <property type="term" value="C:cytosol"/>
    <property type="evidence" value="ECO:0007669"/>
    <property type="project" value="TreeGrafter"/>
</dbReference>
<dbReference type="PANTHER" id="PTHR45527:SF1">
    <property type="entry name" value="FATTY ACID SYNTHASE"/>
    <property type="match status" value="1"/>
</dbReference>
<dbReference type="Proteomes" id="UP000703661">
    <property type="component" value="Unassembled WGS sequence"/>
</dbReference>
<accession>A0A9P6SQ82</accession>